<evidence type="ECO:0000256" key="3">
    <source>
        <dbReference type="ARBA" id="ARBA00022692"/>
    </source>
</evidence>
<sequence length="557" mass="62185">MELISYCVAMNTDLLTVLAGFLEGFVLILSPCILSILPIILAGSLSGSRRRSFGIIIGFIFVFALFALFARQLISYWGIDSSSVRYTAYGLLFLFALILFSNYLTEQFNRLTQRFGSIGSAIAPHQEERGFWGGVLLGGLVAIIWTPCAGPILATIIVQIVIQQTNLMSFFTLLAFAAGAAIPMLIIALYGFKIRELFPVFKRHAGLTRKILAVILFLNLGFMIAQEKGLISSSIIEQTPIRTANFLEQGVWRPYEAPEIGGIESWINSSPLNLTDLQGKVVLVDFWTYSCINCVRTLPYLKDWYNKYHDQGLVIIGIHTPEFDFEKEADNVRAAVKHYGIHYPVALDNSFTTWQNFSNHFWPAHYLINKDGKVVYEHFGEGNYDVTENNIRFLLGLNKTNTPMPIDSLASYFITPETYLGYKRADVALSPEIITDQTKTYQFPASLTENAWALAGEWLVQSDKITSQGNAALKFHFKAGKVFIVMGKSGNKPIPVKLFLNGKPLIENKGKDVVDGTVVVDKYGLYEVVDLKQSESGVLELRTEAPGLELYTFTFGG</sequence>
<keyword evidence="3 7" id="KW-0812">Transmembrane</keyword>
<evidence type="ECO:0000256" key="1">
    <source>
        <dbReference type="ARBA" id="ARBA00004651"/>
    </source>
</evidence>
<feature type="transmembrane region" description="Helical" evidence="7">
    <location>
        <begin position="135"/>
        <end position="162"/>
    </location>
</feature>
<proteinExistence type="predicted"/>
<feature type="transmembrane region" description="Helical" evidence="7">
    <location>
        <begin position="53"/>
        <end position="74"/>
    </location>
</feature>
<comment type="subcellular location">
    <subcellularLocation>
        <location evidence="1">Cell membrane</location>
        <topology evidence="1">Multi-pass membrane protein</topology>
    </subcellularLocation>
</comment>
<dbReference type="GO" id="GO:0005886">
    <property type="term" value="C:plasma membrane"/>
    <property type="evidence" value="ECO:0007669"/>
    <property type="project" value="UniProtKB-SubCell"/>
</dbReference>
<evidence type="ECO:0000256" key="5">
    <source>
        <dbReference type="ARBA" id="ARBA00022989"/>
    </source>
</evidence>
<dbReference type="InterPro" id="IPR003834">
    <property type="entry name" value="Cyt_c_assmbl_TM_dom"/>
</dbReference>
<evidence type="ECO:0000256" key="6">
    <source>
        <dbReference type="ARBA" id="ARBA00023136"/>
    </source>
</evidence>
<dbReference type="InterPro" id="IPR041017">
    <property type="entry name" value="Thioredoxin_10"/>
</dbReference>
<evidence type="ECO:0000313" key="9">
    <source>
        <dbReference type="EMBL" id="KTD57849.1"/>
    </source>
</evidence>
<dbReference type="eggNOG" id="COG0785">
    <property type="taxonomic scope" value="Bacteria"/>
</dbReference>
<dbReference type="CDD" id="cd03012">
    <property type="entry name" value="TlpA_like_DipZ_like"/>
    <property type="match status" value="1"/>
</dbReference>
<evidence type="ECO:0000256" key="4">
    <source>
        <dbReference type="ARBA" id="ARBA00022748"/>
    </source>
</evidence>
<keyword evidence="10" id="KW-1185">Reference proteome</keyword>
<dbReference type="InterPro" id="IPR050553">
    <property type="entry name" value="Thioredoxin_ResA/DsbE_sf"/>
</dbReference>
<feature type="transmembrane region" description="Helical" evidence="7">
    <location>
        <begin position="86"/>
        <end position="105"/>
    </location>
</feature>
<dbReference type="GO" id="GO:0016491">
    <property type="term" value="F:oxidoreductase activity"/>
    <property type="evidence" value="ECO:0007669"/>
    <property type="project" value="InterPro"/>
</dbReference>
<comment type="caution">
    <text evidence="9">The sequence shown here is derived from an EMBL/GenBank/DDBJ whole genome shotgun (WGS) entry which is preliminary data.</text>
</comment>
<dbReference type="PATRIC" id="fig|1122169.6.peg.2564"/>
<dbReference type="Gene3D" id="3.40.30.10">
    <property type="entry name" value="Glutaredoxin"/>
    <property type="match status" value="1"/>
</dbReference>
<name>A0A0W0YLQ1_9GAMM</name>
<dbReference type="InterPro" id="IPR013766">
    <property type="entry name" value="Thioredoxin_domain"/>
</dbReference>
<dbReference type="SUPFAM" id="SSF52833">
    <property type="entry name" value="Thioredoxin-like"/>
    <property type="match status" value="1"/>
</dbReference>
<evidence type="ECO:0000256" key="2">
    <source>
        <dbReference type="ARBA" id="ARBA00022475"/>
    </source>
</evidence>
<dbReference type="EMBL" id="LNYW01000061">
    <property type="protein sequence ID" value="KTD57849.1"/>
    <property type="molecule type" value="Genomic_DNA"/>
</dbReference>
<dbReference type="STRING" id="1122169.Lsha_2234"/>
<dbReference type="Gene3D" id="2.60.120.260">
    <property type="entry name" value="Galactose-binding domain-like"/>
    <property type="match status" value="1"/>
</dbReference>
<dbReference type="AlphaFoldDB" id="A0A0W0YLQ1"/>
<dbReference type="Pfam" id="PF02683">
    <property type="entry name" value="DsbD_TM"/>
    <property type="match status" value="1"/>
</dbReference>
<dbReference type="Pfam" id="PF17991">
    <property type="entry name" value="Thioredoxin_10"/>
    <property type="match status" value="1"/>
</dbReference>
<evidence type="ECO:0000259" key="8">
    <source>
        <dbReference type="PROSITE" id="PS51352"/>
    </source>
</evidence>
<keyword evidence="4" id="KW-0201">Cytochrome c-type biogenesis</keyword>
<keyword evidence="2" id="KW-1003">Cell membrane</keyword>
<feature type="transmembrane region" description="Helical" evidence="7">
    <location>
        <begin position="211"/>
        <end position="231"/>
    </location>
</feature>
<dbReference type="GO" id="GO:0017004">
    <property type="term" value="P:cytochrome complex assembly"/>
    <property type="evidence" value="ECO:0007669"/>
    <property type="project" value="UniProtKB-KW"/>
</dbReference>
<dbReference type="PANTHER" id="PTHR42852">
    <property type="entry name" value="THIOL:DISULFIDE INTERCHANGE PROTEIN DSBE"/>
    <property type="match status" value="1"/>
</dbReference>
<reference evidence="9 10" key="1">
    <citation type="submission" date="2015-11" db="EMBL/GenBank/DDBJ databases">
        <title>Genomic analysis of 38 Legionella species identifies large and diverse effector repertoires.</title>
        <authorList>
            <person name="Burstein D."/>
            <person name="Amaro F."/>
            <person name="Zusman T."/>
            <person name="Lifshitz Z."/>
            <person name="Cohen O."/>
            <person name="Gilbert J.A."/>
            <person name="Pupko T."/>
            <person name="Shuman H.A."/>
            <person name="Segal G."/>
        </authorList>
    </citation>
    <scope>NUCLEOTIDE SEQUENCE [LARGE SCALE GENOMIC DNA]</scope>
    <source>
        <strain evidence="9 10">ATCC 49655</strain>
    </source>
</reference>
<dbReference type="eggNOG" id="COG0526">
    <property type="taxonomic scope" value="Bacteria"/>
</dbReference>
<dbReference type="InterPro" id="IPR036249">
    <property type="entry name" value="Thioredoxin-like_sf"/>
</dbReference>
<dbReference type="PROSITE" id="PS51352">
    <property type="entry name" value="THIOREDOXIN_2"/>
    <property type="match status" value="1"/>
</dbReference>
<dbReference type="PANTHER" id="PTHR42852:SF13">
    <property type="entry name" value="PROTEIN DIPZ"/>
    <property type="match status" value="1"/>
</dbReference>
<feature type="transmembrane region" description="Helical" evidence="7">
    <location>
        <begin position="20"/>
        <end position="41"/>
    </location>
</feature>
<dbReference type="Proteomes" id="UP000054600">
    <property type="component" value="Unassembled WGS sequence"/>
</dbReference>
<dbReference type="RefSeq" id="WP_248619528.1">
    <property type="nucleotide sequence ID" value="NZ_KB892385.1"/>
</dbReference>
<gene>
    <name evidence="9" type="ORF">Lsha_2234</name>
</gene>
<feature type="transmembrane region" description="Helical" evidence="7">
    <location>
        <begin position="168"/>
        <end position="190"/>
    </location>
</feature>
<keyword evidence="5 7" id="KW-1133">Transmembrane helix</keyword>
<organism evidence="9 10">
    <name type="scientific">Legionella shakespearei DSM 23087</name>
    <dbReference type="NCBI Taxonomy" id="1122169"/>
    <lineage>
        <taxon>Bacteria</taxon>
        <taxon>Pseudomonadati</taxon>
        <taxon>Pseudomonadota</taxon>
        <taxon>Gammaproteobacteria</taxon>
        <taxon>Legionellales</taxon>
        <taxon>Legionellaceae</taxon>
        <taxon>Legionella</taxon>
    </lineage>
</organism>
<evidence type="ECO:0000256" key="7">
    <source>
        <dbReference type="SAM" id="Phobius"/>
    </source>
</evidence>
<dbReference type="InterPro" id="IPR013740">
    <property type="entry name" value="Redoxin"/>
</dbReference>
<dbReference type="Pfam" id="PF08534">
    <property type="entry name" value="Redoxin"/>
    <property type="match status" value="1"/>
</dbReference>
<evidence type="ECO:0000313" key="10">
    <source>
        <dbReference type="Proteomes" id="UP000054600"/>
    </source>
</evidence>
<protein>
    <submittedName>
        <fullName evidence="9">Cytochrome C biogenesis protein</fullName>
    </submittedName>
</protein>
<feature type="domain" description="Thioredoxin" evidence="8">
    <location>
        <begin position="233"/>
        <end position="396"/>
    </location>
</feature>
<accession>A0A0W0YLQ1</accession>
<keyword evidence="6 7" id="KW-0472">Membrane</keyword>